<keyword evidence="1" id="KW-1133">Transmembrane helix</keyword>
<feature type="transmembrane region" description="Helical" evidence="1">
    <location>
        <begin position="96"/>
        <end position="115"/>
    </location>
</feature>
<proteinExistence type="predicted"/>
<keyword evidence="1" id="KW-0812">Transmembrane</keyword>
<keyword evidence="4" id="KW-1185">Reference proteome</keyword>
<dbReference type="EMBL" id="CAXDID020000131">
    <property type="protein sequence ID" value="CAL6035504.1"/>
    <property type="molecule type" value="Genomic_DNA"/>
</dbReference>
<organism evidence="2">
    <name type="scientific">Hexamita inflata</name>
    <dbReference type="NCBI Taxonomy" id="28002"/>
    <lineage>
        <taxon>Eukaryota</taxon>
        <taxon>Metamonada</taxon>
        <taxon>Diplomonadida</taxon>
        <taxon>Hexamitidae</taxon>
        <taxon>Hexamitinae</taxon>
        <taxon>Hexamita</taxon>
    </lineage>
</organism>
<sequence>MLYITTLFEHWCEMMKNIVYYLYHRILNIFTPIRYRTDLAFVGSPLPSQTRYVMLARYTVPLMNWAIFFAIKSRFPVATTSAHCLRNLNKISQPSMATFWFLMQYFVIFAPLFQLKP</sequence>
<evidence type="ECO:0000256" key="1">
    <source>
        <dbReference type="SAM" id="Phobius"/>
    </source>
</evidence>
<evidence type="ECO:0000313" key="2">
    <source>
        <dbReference type="EMBL" id="CAI9953077.1"/>
    </source>
</evidence>
<protein>
    <submittedName>
        <fullName evidence="3">Hypothetical_protein</fullName>
    </submittedName>
</protein>
<dbReference type="AlphaFoldDB" id="A0AA86QBK9"/>
<name>A0AA86QBK9_9EUKA</name>
<accession>A0AA86QBK9</accession>
<reference evidence="2" key="1">
    <citation type="submission" date="2023-06" db="EMBL/GenBank/DDBJ databases">
        <authorList>
            <person name="Kurt Z."/>
        </authorList>
    </citation>
    <scope>NUCLEOTIDE SEQUENCE</scope>
</reference>
<comment type="caution">
    <text evidence="2">The sequence shown here is derived from an EMBL/GenBank/DDBJ whole genome shotgun (WGS) entry which is preliminary data.</text>
</comment>
<reference evidence="3 4" key="2">
    <citation type="submission" date="2024-07" db="EMBL/GenBank/DDBJ databases">
        <authorList>
            <person name="Akdeniz Z."/>
        </authorList>
    </citation>
    <scope>NUCLEOTIDE SEQUENCE [LARGE SCALE GENOMIC DNA]</scope>
</reference>
<evidence type="ECO:0000313" key="3">
    <source>
        <dbReference type="EMBL" id="CAL6035504.1"/>
    </source>
</evidence>
<dbReference type="EMBL" id="CATOUU010000836">
    <property type="protein sequence ID" value="CAI9953077.1"/>
    <property type="molecule type" value="Genomic_DNA"/>
</dbReference>
<dbReference type="Proteomes" id="UP001642409">
    <property type="component" value="Unassembled WGS sequence"/>
</dbReference>
<gene>
    <name evidence="3" type="ORF">HINF_LOCUS35961</name>
    <name evidence="2" type="ORF">HINF_LOCUS40722</name>
</gene>
<evidence type="ECO:0000313" key="4">
    <source>
        <dbReference type="Proteomes" id="UP001642409"/>
    </source>
</evidence>
<keyword evidence="1" id="KW-0472">Membrane</keyword>